<protein>
    <submittedName>
        <fullName evidence="2">Iron transporter</fullName>
    </submittedName>
</protein>
<organism evidence="2 3">
    <name type="scientific">Methylobacterium longum</name>
    <dbReference type="NCBI Taxonomy" id="767694"/>
    <lineage>
        <taxon>Bacteria</taxon>
        <taxon>Pseudomonadati</taxon>
        <taxon>Pseudomonadota</taxon>
        <taxon>Alphaproteobacteria</taxon>
        <taxon>Hyphomicrobiales</taxon>
        <taxon>Methylobacteriaceae</taxon>
        <taxon>Methylobacterium</taxon>
    </lineage>
</organism>
<proteinExistence type="predicted"/>
<evidence type="ECO:0000313" key="3">
    <source>
        <dbReference type="Proteomes" id="UP001244297"/>
    </source>
</evidence>
<reference evidence="3" key="1">
    <citation type="journal article" date="2019" name="Int. J. Syst. Evol. Microbiol.">
        <title>The Global Catalogue of Microorganisms (GCM) 10K type strain sequencing project: providing services to taxonomists for standard genome sequencing and annotation.</title>
        <authorList>
            <consortium name="The Broad Institute Genomics Platform"/>
            <consortium name="The Broad Institute Genome Sequencing Center for Infectious Disease"/>
            <person name="Wu L."/>
            <person name="Ma J."/>
        </authorList>
    </citation>
    <scope>NUCLEOTIDE SEQUENCE [LARGE SCALE GENOMIC DNA]</scope>
    <source>
        <strain evidence="3">CECT 7806</strain>
    </source>
</reference>
<evidence type="ECO:0000256" key="1">
    <source>
        <dbReference type="SAM" id="Phobius"/>
    </source>
</evidence>
<comment type="caution">
    <text evidence="2">The sequence shown here is derived from an EMBL/GenBank/DDBJ whole genome shotgun (WGS) entry which is preliminary data.</text>
</comment>
<keyword evidence="3" id="KW-1185">Reference proteome</keyword>
<accession>A0ABT8AID8</accession>
<dbReference type="EMBL" id="JAUFPT010000001">
    <property type="protein sequence ID" value="MDN3569144.1"/>
    <property type="molecule type" value="Genomic_DNA"/>
</dbReference>
<keyword evidence="1" id="KW-0812">Transmembrane</keyword>
<keyword evidence="1" id="KW-1133">Transmembrane helix</keyword>
<dbReference type="Proteomes" id="UP001244297">
    <property type="component" value="Unassembled WGS sequence"/>
</dbReference>
<name>A0ABT8AID8_9HYPH</name>
<feature type="transmembrane region" description="Helical" evidence="1">
    <location>
        <begin position="20"/>
        <end position="42"/>
    </location>
</feature>
<feature type="transmembrane region" description="Helical" evidence="1">
    <location>
        <begin position="48"/>
        <end position="69"/>
    </location>
</feature>
<keyword evidence="1" id="KW-0472">Membrane</keyword>
<dbReference type="RefSeq" id="WP_238286467.1">
    <property type="nucleotide sequence ID" value="NZ_BPQS01000006.1"/>
</dbReference>
<feature type="transmembrane region" description="Helical" evidence="1">
    <location>
        <begin position="76"/>
        <end position="95"/>
    </location>
</feature>
<evidence type="ECO:0000313" key="2">
    <source>
        <dbReference type="EMBL" id="MDN3569144.1"/>
    </source>
</evidence>
<sequence>MSARVMPTLAGRLAVAGRVILAALGGYGVAALATGFLALVLPGPKAEAVSAATLLSFAIMAAAAIWVFAARTLTTAALALSVVAAVLTAALWLAGGLNGGAAA</sequence>
<gene>
    <name evidence="2" type="ORF">QWZ18_00730</name>
</gene>